<feature type="domain" description="PLD phosphodiesterase" evidence="9">
    <location>
        <begin position="354"/>
        <end position="381"/>
    </location>
</feature>
<dbReference type="InterPro" id="IPR001736">
    <property type="entry name" value="PLipase_D/transphosphatidylase"/>
</dbReference>
<keyword evidence="7" id="KW-0472">Membrane</keyword>
<accession>A0ABT3WZI1</accession>
<dbReference type="Pfam" id="PF13091">
    <property type="entry name" value="PLDc_2"/>
    <property type="match status" value="2"/>
</dbReference>
<keyword evidence="3" id="KW-0808">Transferase</keyword>
<dbReference type="Gene3D" id="3.30.870.10">
    <property type="entry name" value="Endonuclease Chain A"/>
    <property type="match status" value="2"/>
</dbReference>
<name>A0ABT3WZI1_9BACL</name>
<gene>
    <name evidence="10" type="primary">cls</name>
    <name evidence="10" type="ORF">OS242_02990</name>
</gene>
<evidence type="ECO:0000256" key="2">
    <source>
        <dbReference type="ARBA" id="ARBA00022475"/>
    </source>
</evidence>
<keyword evidence="2" id="KW-1003">Cell membrane</keyword>
<dbReference type="InterPro" id="IPR025202">
    <property type="entry name" value="PLD-like_dom"/>
</dbReference>
<proteinExistence type="predicted"/>
<dbReference type="CDD" id="cd09112">
    <property type="entry name" value="PLDc_CLS_2"/>
    <property type="match status" value="1"/>
</dbReference>
<evidence type="ECO:0000256" key="5">
    <source>
        <dbReference type="ARBA" id="ARBA00022737"/>
    </source>
</evidence>
<evidence type="ECO:0000256" key="4">
    <source>
        <dbReference type="ARBA" id="ARBA00022692"/>
    </source>
</evidence>
<comment type="subcellular location">
    <subcellularLocation>
        <location evidence="1">Cell membrane</location>
    </subcellularLocation>
</comment>
<comment type="caution">
    <text evidence="10">The sequence shown here is derived from an EMBL/GenBank/DDBJ whole genome shotgun (WGS) entry which is preliminary data.</text>
</comment>
<dbReference type="PANTHER" id="PTHR21248">
    <property type="entry name" value="CARDIOLIPIN SYNTHASE"/>
    <property type="match status" value="1"/>
</dbReference>
<keyword evidence="5" id="KW-0677">Repeat</keyword>
<dbReference type="PANTHER" id="PTHR21248:SF22">
    <property type="entry name" value="PHOSPHOLIPASE D"/>
    <property type="match status" value="1"/>
</dbReference>
<dbReference type="SMART" id="SM00155">
    <property type="entry name" value="PLDc"/>
    <property type="match status" value="2"/>
</dbReference>
<feature type="domain" description="PLD phosphodiesterase" evidence="9">
    <location>
        <begin position="178"/>
        <end position="205"/>
    </location>
</feature>
<dbReference type="Proteomes" id="UP001208017">
    <property type="component" value="Unassembled WGS sequence"/>
</dbReference>
<evidence type="ECO:0000259" key="9">
    <source>
        <dbReference type="PROSITE" id="PS50035"/>
    </source>
</evidence>
<protein>
    <recommendedName>
        <fullName evidence="8">Cardiolipin synthase</fullName>
        <ecNumber evidence="8">2.7.8.-</ecNumber>
    </recommendedName>
</protein>
<evidence type="ECO:0000313" key="11">
    <source>
        <dbReference type="Proteomes" id="UP001208017"/>
    </source>
</evidence>
<organism evidence="10 11">
    <name type="scientific">Tumebacillus lacus</name>
    <dbReference type="NCBI Taxonomy" id="2995335"/>
    <lineage>
        <taxon>Bacteria</taxon>
        <taxon>Bacillati</taxon>
        <taxon>Bacillota</taxon>
        <taxon>Bacilli</taxon>
        <taxon>Bacillales</taxon>
        <taxon>Alicyclobacillaceae</taxon>
        <taxon>Tumebacillus</taxon>
    </lineage>
</organism>
<dbReference type="NCBIfam" id="TIGR04265">
    <property type="entry name" value="bac_cardiolipin"/>
    <property type="match status" value="1"/>
</dbReference>
<evidence type="ECO:0000313" key="10">
    <source>
        <dbReference type="EMBL" id="MCX7568927.1"/>
    </source>
</evidence>
<evidence type="ECO:0000256" key="1">
    <source>
        <dbReference type="ARBA" id="ARBA00004236"/>
    </source>
</evidence>
<dbReference type="CDD" id="cd09110">
    <property type="entry name" value="PLDc_CLS_1"/>
    <property type="match status" value="1"/>
</dbReference>
<keyword evidence="6" id="KW-1133">Transmembrane helix</keyword>
<evidence type="ECO:0000256" key="3">
    <source>
        <dbReference type="ARBA" id="ARBA00022679"/>
    </source>
</evidence>
<dbReference type="EMBL" id="JAPMLT010000001">
    <property type="protein sequence ID" value="MCX7568927.1"/>
    <property type="molecule type" value="Genomic_DNA"/>
</dbReference>
<evidence type="ECO:0000256" key="6">
    <source>
        <dbReference type="ARBA" id="ARBA00022989"/>
    </source>
</evidence>
<evidence type="ECO:0000256" key="8">
    <source>
        <dbReference type="NCBIfam" id="TIGR04265"/>
    </source>
</evidence>
<dbReference type="SUPFAM" id="SSF56024">
    <property type="entry name" value="Phospholipase D/nuclease"/>
    <property type="match status" value="2"/>
</dbReference>
<dbReference type="InterPro" id="IPR022924">
    <property type="entry name" value="Cardiolipin_synthase"/>
</dbReference>
<evidence type="ECO:0000256" key="7">
    <source>
        <dbReference type="ARBA" id="ARBA00023136"/>
    </source>
</evidence>
<dbReference type="EC" id="2.7.8.-" evidence="8"/>
<keyword evidence="4" id="KW-0812">Transmembrane</keyword>
<reference evidence="10 11" key="1">
    <citation type="submission" date="2022-11" db="EMBL/GenBank/DDBJ databases">
        <title>Study of microbial diversity in lake waters.</title>
        <authorList>
            <person name="Zhang J."/>
        </authorList>
    </citation>
    <scope>NUCLEOTIDE SEQUENCE [LARGE SCALE GENOMIC DNA]</scope>
    <source>
        <strain evidence="10 11">DT12</strain>
    </source>
</reference>
<sequence length="441" mass="50428">MVAIICSSVLLFLGSFFYLSFRKRKLFQRPAGNHGDLENFIDQQKGQLQNLSAMHGKGASHIHRLVQLLTENHAAPLTSNNRAQVLTNGEEKFRELKQALLQAKHYIHIEYYTVKDDQIGREIRDLLIMKCSEGVKVRMIIDGLGSRKIPKRVLQDMLKAGIEIKHFLPITLRNLLKLNFRNHRKIVVIDGTLGFIGGMNIGDEYLSRNQRIGFWRDTHLKIEGACVRDLQKTFVDDWHYLTGCQLQLTNDLPKSESEGCQFIQIANCGPSCEGELIRDLFHLAIMTAQRRVYIQTPYFAPCRRTLAALKQAAQNGLDVRLIVQGCTITPLTFWAAQSYFADLLRAGVKIYMYQKGILHSKVLVVDDLFASVGSANFDIRSFQLNFETNAVLYDRQLVARLEQDFLQDIEDSVRVCPRLHRQRPLSHRCKEAAARMFAPLL</sequence>
<keyword evidence="11" id="KW-1185">Reference proteome</keyword>
<dbReference type="PROSITE" id="PS50035">
    <property type="entry name" value="PLD"/>
    <property type="match status" value="2"/>
</dbReference>
<dbReference type="RefSeq" id="WP_267150161.1">
    <property type="nucleotide sequence ID" value="NZ_JAPMLT010000001.1"/>
</dbReference>